<evidence type="ECO:0000259" key="1">
    <source>
        <dbReference type="Pfam" id="PF12680"/>
    </source>
</evidence>
<dbReference type="InterPro" id="IPR032710">
    <property type="entry name" value="NTF2-like_dom_sf"/>
</dbReference>
<dbReference type="SUPFAM" id="SSF54427">
    <property type="entry name" value="NTF2-like"/>
    <property type="match status" value="1"/>
</dbReference>
<gene>
    <name evidence="2" type="ORF">SHTP_1392</name>
</gene>
<accession>A0A1B4Y0R3</accession>
<feature type="domain" description="SnoaL-like" evidence="1">
    <location>
        <begin position="9"/>
        <end position="118"/>
    </location>
</feature>
<dbReference type="Proteomes" id="UP000218067">
    <property type="component" value="Chromosome"/>
</dbReference>
<dbReference type="AlphaFoldDB" id="A0A1B4Y0R3"/>
<dbReference type="Gene3D" id="3.10.450.50">
    <property type="match status" value="1"/>
</dbReference>
<name>A0A1B4Y0R3_MYCUL</name>
<sequence>MRPEPATVARDFIAAFSAADFGAMRHLLAADLIAHITNADGGADVVNGREDYLRRIEAMDLDAAQFRVELTQPPQPVDTDRVLVMVEVRARKGDSDQLQDLHNYAAHLLRVVRGQIAELHMVDAKPAESARFWA</sequence>
<reference evidence="2 3" key="1">
    <citation type="submission" date="2016-08" db="EMBL/GenBank/DDBJ databases">
        <title>Complete genome sequence of Mycobacterium shinshuense, a subspecies of M. ulcerans.</title>
        <authorList>
            <person name="Yoshida M."/>
            <person name="Ogura Y."/>
            <person name="Hayashi T."/>
            <person name="Hoshino Y."/>
        </authorList>
    </citation>
    <scope>NUCLEOTIDE SEQUENCE [LARGE SCALE GENOMIC DNA]</scope>
    <source>
        <strain evidence="3">ATCC 33728</strain>
    </source>
</reference>
<proteinExistence type="predicted"/>
<evidence type="ECO:0000313" key="3">
    <source>
        <dbReference type="Proteomes" id="UP000218067"/>
    </source>
</evidence>
<dbReference type="InterPro" id="IPR037401">
    <property type="entry name" value="SnoaL-like"/>
</dbReference>
<evidence type="ECO:0000313" key="2">
    <source>
        <dbReference type="EMBL" id="BAV40658.1"/>
    </source>
</evidence>
<protein>
    <recommendedName>
        <fullName evidence="1">SnoaL-like domain-containing protein</fullName>
    </recommendedName>
</protein>
<dbReference type="RefSeq" id="WP_096370177.1">
    <property type="nucleotide sequence ID" value="NZ_AP017624.1"/>
</dbReference>
<organism evidence="2 3">
    <name type="scientific">Mycobacterium ulcerans subsp. shinshuense</name>
    <dbReference type="NCBI Taxonomy" id="1124626"/>
    <lineage>
        <taxon>Bacteria</taxon>
        <taxon>Bacillati</taxon>
        <taxon>Actinomycetota</taxon>
        <taxon>Actinomycetes</taxon>
        <taxon>Mycobacteriales</taxon>
        <taxon>Mycobacteriaceae</taxon>
        <taxon>Mycobacterium</taxon>
        <taxon>Mycobacterium ulcerans group</taxon>
    </lineage>
</organism>
<dbReference type="EMBL" id="AP017624">
    <property type="protein sequence ID" value="BAV40658.1"/>
    <property type="molecule type" value="Genomic_DNA"/>
</dbReference>
<dbReference type="Pfam" id="PF12680">
    <property type="entry name" value="SnoaL_2"/>
    <property type="match status" value="1"/>
</dbReference>
<dbReference type="GeneID" id="93436032"/>